<name>A0A8U0SGP9_MUSPF</name>
<dbReference type="GeneID" id="106006907"/>
<evidence type="ECO:0000313" key="3">
    <source>
        <dbReference type="RefSeq" id="XP_044942378.1"/>
    </source>
</evidence>
<sequence length="334" mass="35045">MTPPPPPRSEGPGPGGRDRGAGTQQLAGTLGDSAQAERSGRVLRPSARPPRADPGAHPPRRLCALGPGAPGDRPRRRVGKAAGGGTEPRSRTRRAAGPGPEPREPAGAAGRLVARRPAAGSRAERPPGLGPGVVPASRTGFVTWESGRGTLGTASPLFPPAARTGTASASRRCAAELLRGDRTQEGAPGSELSRRREQREARKVTPRRVLGTHSPPSTGSPDPPGGAARTSKPFVFTPREVSVCLLKLENRIMQPQNNRDPEEGAGPRTPAPDGQGLLEKNFVDKLLKQGKKARLPPRLSAARTSKCIKLISTCRREALCCSQRPNGIKEVPSL</sequence>
<accession>A0A8U0SGP9</accession>
<keyword evidence="2" id="KW-1185">Reference proteome</keyword>
<evidence type="ECO:0000256" key="1">
    <source>
        <dbReference type="SAM" id="MobiDB-lite"/>
    </source>
</evidence>
<gene>
    <name evidence="3" type="primary">LOC106006907</name>
</gene>
<feature type="region of interest" description="Disordered" evidence="1">
    <location>
        <begin position="252"/>
        <end position="276"/>
    </location>
</feature>
<dbReference type="RefSeq" id="XP_044942378.1">
    <property type="nucleotide sequence ID" value="XM_045086443.1"/>
</dbReference>
<reference evidence="3" key="1">
    <citation type="submission" date="2025-08" db="UniProtKB">
        <authorList>
            <consortium name="RefSeq"/>
        </authorList>
    </citation>
    <scope>IDENTIFICATION</scope>
    <source>
        <tissue evidence="3">Brain</tissue>
    </source>
</reference>
<dbReference type="Proteomes" id="UP000000715">
    <property type="component" value="Unplaced"/>
</dbReference>
<organism evidence="2 3">
    <name type="scientific">Mustela putorius furo</name>
    <name type="common">European domestic ferret</name>
    <name type="synonym">Mustela furo</name>
    <dbReference type="NCBI Taxonomy" id="9669"/>
    <lineage>
        <taxon>Eukaryota</taxon>
        <taxon>Metazoa</taxon>
        <taxon>Chordata</taxon>
        <taxon>Craniata</taxon>
        <taxon>Vertebrata</taxon>
        <taxon>Euteleostomi</taxon>
        <taxon>Mammalia</taxon>
        <taxon>Eutheria</taxon>
        <taxon>Laurasiatheria</taxon>
        <taxon>Carnivora</taxon>
        <taxon>Caniformia</taxon>
        <taxon>Musteloidea</taxon>
        <taxon>Mustelidae</taxon>
        <taxon>Mustelinae</taxon>
        <taxon>Mustela</taxon>
    </lineage>
</organism>
<feature type="region of interest" description="Disordered" evidence="1">
    <location>
        <begin position="1"/>
        <end position="233"/>
    </location>
</feature>
<evidence type="ECO:0000313" key="2">
    <source>
        <dbReference type="Proteomes" id="UP000000715"/>
    </source>
</evidence>
<feature type="compositionally biased region" description="Basic and acidic residues" evidence="1">
    <location>
        <begin position="192"/>
        <end position="203"/>
    </location>
</feature>
<feature type="compositionally biased region" description="Low complexity" evidence="1">
    <location>
        <begin position="161"/>
        <end position="172"/>
    </location>
</feature>
<protein>
    <submittedName>
        <fullName evidence="3">Translation initiation factor IF-2-like</fullName>
    </submittedName>
</protein>
<dbReference type="AlphaFoldDB" id="A0A8U0SGP9"/>
<proteinExistence type="predicted"/>